<accession>A0A5N6EVT6</accession>
<organism evidence="1 2">
    <name type="scientific">Aspergillus novoparasiticus</name>
    <dbReference type="NCBI Taxonomy" id="986946"/>
    <lineage>
        <taxon>Eukaryota</taxon>
        <taxon>Fungi</taxon>
        <taxon>Dikarya</taxon>
        <taxon>Ascomycota</taxon>
        <taxon>Pezizomycotina</taxon>
        <taxon>Eurotiomycetes</taxon>
        <taxon>Eurotiomycetidae</taxon>
        <taxon>Eurotiales</taxon>
        <taxon>Aspergillaceae</taxon>
        <taxon>Aspergillus</taxon>
        <taxon>Aspergillus subgen. Circumdati</taxon>
    </lineage>
</organism>
<keyword evidence="2" id="KW-1185">Reference proteome</keyword>
<gene>
    <name evidence="1" type="ORF">BDV33DRAFT_170562</name>
</gene>
<reference evidence="1 2" key="1">
    <citation type="submission" date="2019-04" db="EMBL/GenBank/DDBJ databases">
        <title>Fungal friends and foes A comparative genomics study of 23 Aspergillus species from section Flavi.</title>
        <authorList>
            <consortium name="DOE Joint Genome Institute"/>
            <person name="Kjaerbolling I."/>
            <person name="Vesth T.C."/>
            <person name="Frisvad J.C."/>
            <person name="Nybo J.L."/>
            <person name="Theobald S."/>
            <person name="Kildgaard S."/>
            <person name="Petersen T.I."/>
            <person name="Kuo A."/>
            <person name="Sato A."/>
            <person name="Lyhne E.K."/>
            <person name="Kogle M.E."/>
            <person name="Wiebenga A."/>
            <person name="Kun R.S."/>
            <person name="Lubbers R.J."/>
            <person name="Makela M.R."/>
            <person name="Barry K."/>
            <person name="Chovatia M."/>
            <person name="Clum A."/>
            <person name="Daum C."/>
            <person name="Haridas S."/>
            <person name="He G."/>
            <person name="LaButti K."/>
            <person name="Lipzen A."/>
            <person name="Mondo S."/>
            <person name="Pangilinan J."/>
            <person name="Riley R."/>
            <person name="Salamov A."/>
            <person name="Simmons B.A."/>
            <person name="Magnuson J.K."/>
            <person name="Henrissat B."/>
            <person name="Mortensen U.H."/>
            <person name="Larsen T.O."/>
            <person name="De vries R.P."/>
            <person name="Grigoriev I.V."/>
            <person name="Machida M."/>
            <person name="Baker S.E."/>
            <person name="Andersen M.R."/>
        </authorList>
    </citation>
    <scope>NUCLEOTIDE SEQUENCE [LARGE SCALE GENOMIC DNA]</scope>
    <source>
        <strain evidence="1 2">CBS 126849</strain>
    </source>
</reference>
<dbReference type="AlphaFoldDB" id="A0A5N6EVT6"/>
<evidence type="ECO:0000313" key="1">
    <source>
        <dbReference type="EMBL" id="KAB8221477.1"/>
    </source>
</evidence>
<dbReference type="Proteomes" id="UP000326799">
    <property type="component" value="Unassembled WGS sequence"/>
</dbReference>
<protein>
    <submittedName>
        <fullName evidence="1">Uncharacterized protein</fullName>
    </submittedName>
</protein>
<sequence length="106" mass="11985">MFRCLFNDSSVSGCCRLCYWPYHVLLESKWETCAECPATRFVEILFTRIGPATLYFFGTFFAFLAKSFLGVSVSTTFDHLLGSPFKAKGLESISSIIYSQFSRMAS</sequence>
<name>A0A5N6EVT6_9EURO</name>
<evidence type="ECO:0000313" key="2">
    <source>
        <dbReference type="Proteomes" id="UP000326799"/>
    </source>
</evidence>
<proteinExistence type="predicted"/>
<dbReference type="EMBL" id="ML733420">
    <property type="protein sequence ID" value="KAB8221477.1"/>
    <property type="molecule type" value="Genomic_DNA"/>
</dbReference>